<dbReference type="GO" id="GO:0031177">
    <property type="term" value="F:phosphopantetheine binding"/>
    <property type="evidence" value="ECO:0007669"/>
    <property type="project" value="InterPro"/>
</dbReference>
<dbReference type="SUPFAM" id="SSF52777">
    <property type="entry name" value="CoA-dependent acyltransferases"/>
    <property type="match status" value="4"/>
</dbReference>
<dbReference type="PANTHER" id="PTHR43767:SF8">
    <property type="entry name" value="LONG-CHAIN-FATTY-ACID--COA LIGASE"/>
    <property type="match status" value="1"/>
</dbReference>
<comment type="cofactor">
    <cofactor evidence="1">
        <name>pantetheine 4'-phosphate</name>
        <dbReference type="ChEBI" id="CHEBI:47942"/>
    </cofactor>
</comment>
<dbReference type="InterPro" id="IPR020806">
    <property type="entry name" value="PKS_PP-bd"/>
</dbReference>
<evidence type="ECO:0000256" key="1">
    <source>
        <dbReference type="ARBA" id="ARBA00001957"/>
    </source>
</evidence>
<dbReference type="GO" id="GO:0016874">
    <property type="term" value="F:ligase activity"/>
    <property type="evidence" value="ECO:0007669"/>
    <property type="project" value="UniProtKB-KW"/>
</dbReference>
<dbReference type="InterPro" id="IPR045851">
    <property type="entry name" value="AMP-bd_C_sf"/>
</dbReference>
<dbReference type="PROSITE" id="PS00012">
    <property type="entry name" value="PHOSPHOPANTETHEINE"/>
    <property type="match status" value="1"/>
</dbReference>
<dbReference type="Gene3D" id="3.40.50.12780">
    <property type="entry name" value="N-terminal domain of ligase-like"/>
    <property type="match status" value="1"/>
</dbReference>
<dbReference type="Gene3D" id="3.30.559.10">
    <property type="entry name" value="Chloramphenicol acetyltransferase-like domain"/>
    <property type="match status" value="2"/>
</dbReference>
<dbReference type="NCBIfam" id="TIGR01733">
    <property type="entry name" value="AA-adenyl-dom"/>
    <property type="match status" value="1"/>
</dbReference>
<dbReference type="SMART" id="SM00823">
    <property type="entry name" value="PKS_PP"/>
    <property type="match status" value="2"/>
</dbReference>
<dbReference type="Proteomes" id="UP000000653">
    <property type="component" value="Chromosome"/>
</dbReference>
<dbReference type="InterPro" id="IPR006342">
    <property type="entry name" value="FkbM_mtfrase"/>
</dbReference>
<proteinExistence type="predicted"/>
<keyword evidence="2" id="KW-0596">Phosphopantetheine</keyword>
<dbReference type="InterPro" id="IPR009081">
    <property type="entry name" value="PP-bd_ACP"/>
</dbReference>
<dbReference type="HOGENOM" id="CLU_236504_0_0_6"/>
<dbReference type="InterPro" id="IPR029063">
    <property type="entry name" value="SAM-dependent_MTases_sf"/>
</dbReference>
<dbReference type="InterPro" id="IPR036736">
    <property type="entry name" value="ACP-like_sf"/>
</dbReference>
<dbReference type="InterPro" id="IPR000873">
    <property type="entry name" value="AMP-dep_synth/lig_dom"/>
</dbReference>
<dbReference type="InterPro" id="IPR050237">
    <property type="entry name" value="ATP-dep_AMP-bd_enzyme"/>
</dbReference>
<dbReference type="InterPro" id="IPR020802">
    <property type="entry name" value="TesA-like"/>
</dbReference>
<evidence type="ECO:0000313" key="7">
    <source>
        <dbReference type="Proteomes" id="UP000000653"/>
    </source>
</evidence>
<dbReference type="Gene3D" id="3.30.559.30">
    <property type="entry name" value="Nonribosomal peptide synthetase, condensation domain"/>
    <property type="match status" value="2"/>
</dbReference>
<dbReference type="RefSeq" id="WP_003139386.1">
    <property type="nucleotide sequence ID" value="NC_008463.1"/>
</dbReference>
<dbReference type="PANTHER" id="PTHR43767">
    <property type="entry name" value="LONG-CHAIN-FATTY-ACID--COA LIGASE"/>
    <property type="match status" value="1"/>
</dbReference>
<dbReference type="InterPro" id="IPR020845">
    <property type="entry name" value="AMP-binding_CS"/>
</dbReference>
<evidence type="ECO:0000259" key="5">
    <source>
        <dbReference type="PROSITE" id="PS50075"/>
    </source>
</evidence>
<dbReference type="InterPro" id="IPR042099">
    <property type="entry name" value="ANL_N_sf"/>
</dbReference>
<dbReference type="CDD" id="cd05930">
    <property type="entry name" value="A_NRPS"/>
    <property type="match status" value="1"/>
</dbReference>
<sequence length="2125" mass="229138">MSASEDLQSAVQPAASEALEGFPLSPLQTRAWRRHAERPENTVVGVRLHAPADPAATLERLRRALDGEAQLRVAYRTMPGMSLPVQVLDGRAADLLVERLPGDGDWAGRFARESARLAAAPLGGEGQPVLALGLLLDAAGETLQGLLLAAPAFVVDAASLAALLRRGLGQAGPASADEGAEALLFQHFSEWANEALAGEDGESASGYWREQAAVAAESPLALADDLGEGEWTARRLLPRALLERLAANGLPEAAALLAWTQVAGQFQGDEGLPLEMARLVSGRLFNEFAELAGPFAGVAPLCLENVRAGSVGERLDALQAAILAQEEAAALRDPFAPDWPLAELGFAWLAGELDGAGVAELDCRQPPLGGFLELQVLPHGEGRLASLRVRRDHDGTLAGRLLDAWVECLESIAADRQLPLAGLPLIGAAERERYQAWQGERVEPAPVESLVAAFDLRAALQPQAPALLDAHGSLDFATLRARSEAVAEALLAAGVRPGQAVAVMTGRNREAIVALLGVMRAAAVYTPVNPEFPAARVERMREAGGIVFALADAECAGRAREAFAGACLDLSTLPLAGSGMSLPAPGGRDAAYMIFTSGTSGQPKGVVVEHASALNLSQALARTVYANVVGEGLRVTVNAPFSFDSSIKQILQLLSGHCLVPVPQEVRSDPQRMLGFLEERRIDVLDCTPSLFRLLLQAGLDDAHPALPGCILVGGERFDEASWEVAAGWRRCQVFNLYGPTEATVNASLARVAEHARPTIGRALANVDLHVVDGLGRRKTRGASGELWIGGAGVARGYAGDAGEAAGRFLEEGWPGSGRLYRSGDLVRWRADGCLEFLGRIDEQVKINGYRIELGEIRSALLEHPAVGEAAVLTDEADAAEPGTDRRIVAFVTAAGETADESWLEVDLPSGHRVAGLNLNETEYVYQEIFVDEVYSRDGIVLPPDAVVLDVGANIGLFSLYIASRAPRARVVAFEPLAPIRRRLEANLGRYAPQVEVFGIGLSDAEREETFTYYPGYSTFSGIAEYADASGERDVIRRYLSNQGEEGGANLLLDNIDEILDDRLRAEAHRCRLRRLDQVIGELGLERIDLLKIDVQRAEMDVLLGLDDAALAKVRQIVLEVHDKRDGATAGRADALSDLLRRHGFEVSIRQDALLEGTDRYNCYAVRPGYAESLAERIDWRALAPRPAAALGGELSEQALRGFLEARLPAYMLPSRIARVERLPLTAEGKLDRRALLAALAAEAAAQPLEAPANATEAALLDIWKSVLKRPAIGVSDNFFQVGGDSIRLIQMQVMARQAGLAFTLRDVFNHQSIRELARLLAAPASPADAVGTSAPQTLEPFALLSAAERKRLPEGLDDAYPMTSLQQGMLLQSEASGDPRLLHNVVLHEVHGRLDSELLARAWAILIGRHAILRTGFDLHGGQAPLQWVHPATAVAAEVPVHDLRGLDEEARRLRLRAWIEEEQATPFDWSRPPLVRLAALALDEWRFALGVAEHHSVLDGWSLQSLVDELLAVYADLLAGVVAREAEAPAVGFRDYVALEREAEANAGSALFWLDYLAGARYRPLPGLAEEGPRRMAAVRVDVPADSLPRLRALAERSGLPLRSLLLAAHGRALCRFSDADEVVSGFVSHGRPEEPGADRLLGLFLNTLPCRLSASVDLLDSARRAFDYERASLEHRRHPLAAIRRRNRELRLDSLFNFVDFHQDDAAPAAGVRHGSILDQVVVDVDVPLAVDFEVAGERLEVGFQYAAGRFPAERAEALADAYREALLALLEDPAQPPAAVQAEDSVELRRVLKVLSRVLGRPLAADQGFASAGGHSLLGVQAIAELRRLTGRQLSLGLLQGDPDAREVVRRCHVADAPPLPPATERARALWLQRSGSAQPRLRLIALPPAGGNAGTFRGWDARLPADVELLAIQYPGRQERQDEPFVTDVEAMLCAIDDALLPLLDRPFALVGASLGGMLAYELAARLESLHGLRARQLFVISSRAPGPDLEYPRFHAMGDAELLRTLREYDVLPLEVLDDPELREISLATLRADSRLAADYRYRPREPLAIPITAILGEQDPGVSRAAIDGWRRHASRYELETLAGGHGLVVTAAEEVCAILRQRLAPDVPGGVPANLAT</sequence>
<dbReference type="Pfam" id="PF00668">
    <property type="entry name" value="Condensation"/>
    <property type="match status" value="1"/>
</dbReference>
<dbReference type="FunFam" id="1.10.1200.10:FF:000005">
    <property type="entry name" value="Nonribosomal peptide synthetase 1"/>
    <property type="match status" value="1"/>
</dbReference>
<dbReference type="Pfam" id="PF00975">
    <property type="entry name" value="Thioesterase"/>
    <property type="match status" value="1"/>
</dbReference>
<evidence type="ECO:0000256" key="3">
    <source>
        <dbReference type="ARBA" id="ARBA00022553"/>
    </source>
</evidence>
<dbReference type="Pfam" id="PF00501">
    <property type="entry name" value="AMP-binding"/>
    <property type="match status" value="1"/>
</dbReference>
<dbReference type="BioCyc" id="PAER208963:G1G74-2926-MONOMER"/>
<dbReference type="InterPro" id="IPR001242">
    <property type="entry name" value="Condensation_dom"/>
</dbReference>
<dbReference type="Gene3D" id="3.40.50.150">
    <property type="entry name" value="Vaccinia Virus protein VP39"/>
    <property type="match status" value="1"/>
</dbReference>
<reference evidence="6 7" key="1">
    <citation type="journal article" date="2006" name="Genome Biol.">
        <title>Genomic analysis reveals that Pseudomonas aeruginosa virulence is combinatorial.</title>
        <authorList>
            <person name="Lee D.G."/>
            <person name="Urbach J.M."/>
            <person name="Wu G."/>
            <person name="Liberati N.T."/>
            <person name="Feinbaum R.L."/>
            <person name="Miyata S."/>
            <person name="Diggins L.T."/>
            <person name="He J."/>
            <person name="Saucier M."/>
            <person name="Deziel E."/>
            <person name="Friedman L."/>
            <person name="Li L."/>
            <person name="Grills G."/>
            <person name="Montgomery K."/>
            <person name="Kucherlapati R."/>
            <person name="Rahme L.G."/>
            <person name="Ausubel F.M."/>
        </authorList>
    </citation>
    <scope>NUCLEOTIDE SEQUENCE [LARGE SCALE GENOMIC DNA]</scope>
    <source>
        <strain evidence="6 7">UCBPP-PA14</strain>
    </source>
</reference>
<dbReference type="InterPro" id="IPR006162">
    <property type="entry name" value="Ppantetheine_attach_site"/>
</dbReference>
<protein>
    <submittedName>
        <fullName evidence="6">Putative non-ribosomal peptide synthetase</fullName>
    </submittedName>
</protein>
<evidence type="ECO:0000256" key="2">
    <source>
        <dbReference type="ARBA" id="ARBA00022450"/>
    </source>
</evidence>
<dbReference type="Pfam" id="PF00550">
    <property type="entry name" value="PP-binding"/>
    <property type="match status" value="2"/>
</dbReference>
<organism evidence="6 7">
    <name type="scientific">Pseudomonas aeruginosa (strain UCBPP-PA14)</name>
    <dbReference type="NCBI Taxonomy" id="208963"/>
    <lineage>
        <taxon>Bacteria</taxon>
        <taxon>Pseudomonadati</taxon>
        <taxon>Pseudomonadota</taxon>
        <taxon>Gammaproteobacteria</taxon>
        <taxon>Pseudomonadales</taxon>
        <taxon>Pseudomonadaceae</taxon>
        <taxon>Pseudomonas</taxon>
    </lineage>
</organism>
<name>A0A0H2ZB73_PSEAB</name>
<gene>
    <name evidence="6" type="ordered locus">PA14_34840</name>
</gene>
<dbReference type="SUPFAM" id="SSF56801">
    <property type="entry name" value="Acetyl-CoA synthetase-like"/>
    <property type="match status" value="1"/>
</dbReference>
<feature type="domain" description="Carrier" evidence="5">
    <location>
        <begin position="1251"/>
        <end position="1325"/>
    </location>
</feature>
<dbReference type="InterPro" id="IPR023213">
    <property type="entry name" value="CAT-like_dom_sf"/>
</dbReference>
<dbReference type="EMBL" id="CP000438">
    <property type="protein sequence ID" value="ABJ11482.1"/>
    <property type="molecule type" value="Genomic_DNA"/>
</dbReference>
<dbReference type="Pfam" id="PF05050">
    <property type="entry name" value="Methyltransf_21"/>
    <property type="match status" value="1"/>
</dbReference>
<dbReference type="Gene3D" id="3.30.300.30">
    <property type="match status" value="2"/>
</dbReference>
<evidence type="ECO:0000313" key="6">
    <source>
        <dbReference type="EMBL" id="ABJ11482.1"/>
    </source>
</evidence>
<dbReference type="SUPFAM" id="SSF53335">
    <property type="entry name" value="S-adenosyl-L-methionine-dependent methyltransferases"/>
    <property type="match status" value="1"/>
</dbReference>
<dbReference type="KEGG" id="pau:PA14_34840"/>
<dbReference type="SMART" id="SM00824">
    <property type="entry name" value="PKS_TE"/>
    <property type="match status" value="1"/>
</dbReference>
<dbReference type="Gene3D" id="1.10.1200.10">
    <property type="entry name" value="ACP-like"/>
    <property type="match status" value="2"/>
</dbReference>
<evidence type="ECO:0000256" key="4">
    <source>
        <dbReference type="ARBA" id="ARBA00022598"/>
    </source>
</evidence>
<dbReference type="Gene3D" id="3.40.50.1820">
    <property type="entry name" value="alpha/beta hydrolase"/>
    <property type="match status" value="1"/>
</dbReference>
<dbReference type="NCBIfam" id="TIGR01444">
    <property type="entry name" value="fkbM_fam"/>
    <property type="match status" value="1"/>
</dbReference>
<dbReference type="GO" id="GO:0044550">
    <property type="term" value="P:secondary metabolite biosynthetic process"/>
    <property type="evidence" value="ECO:0007669"/>
    <property type="project" value="UniProtKB-ARBA"/>
</dbReference>
<dbReference type="SUPFAM" id="SSF47336">
    <property type="entry name" value="ACP-like"/>
    <property type="match status" value="2"/>
</dbReference>
<accession>A0A0H2ZB73</accession>
<dbReference type="PROSITE" id="PS00455">
    <property type="entry name" value="AMP_BINDING"/>
    <property type="match status" value="1"/>
</dbReference>
<dbReference type="SUPFAM" id="SSF53474">
    <property type="entry name" value="alpha/beta-Hydrolases"/>
    <property type="match status" value="1"/>
</dbReference>
<dbReference type="PROSITE" id="PS50075">
    <property type="entry name" value="CARRIER"/>
    <property type="match status" value="1"/>
</dbReference>
<keyword evidence="3" id="KW-0597">Phosphoprotein</keyword>
<keyword evidence="4" id="KW-0436">Ligase</keyword>
<dbReference type="InterPro" id="IPR010071">
    <property type="entry name" value="AA_adenyl_dom"/>
</dbReference>
<dbReference type="InterPro" id="IPR029058">
    <property type="entry name" value="AB_hydrolase_fold"/>
</dbReference>
<dbReference type="InterPro" id="IPR001031">
    <property type="entry name" value="Thioesterase"/>
</dbReference>